<dbReference type="GO" id="GO:0031966">
    <property type="term" value="C:mitochondrial membrane"/>
    <property type="evidence" value="ECO:0007669"/>
    <property type="project" value="UniProtKB-SubCell"/>
</dbReference>
<comment type="subcellular location">
    <subcellularLocation>
        <location evidence="2">Cytoplasmic vesicle membrane</location>
        <topology evidence="2">Single-pass type I membrane protein</topology>
    </subcellularLocation>
    <subcellularLocation>
        <location evidence="4">Golgi apparatus membrane</location>
        <topology evidence="4">Single-pass type I membrane protein</topology>
    </subcellularLocation>
    <subcellularLocation>
        <location evidence="1">Mitochondrion membrane</location>
        <topology evidence="1">Single-pass membrane protein</topology>
    </subcellularLocation>
    <subcellularLocation>
        <location evidence="3">Preautophagosomal structure membrane</location>
        <topology evidence="3">Single-pass type I membrane protein</topology>
    </subcellularLocation>
</comment>
<evidence type="ECO:0000256" key="4">
    <source>
        <dbReference type="ARBA" id="ARBA00004614"/>
    </source>
</evidence>
<reference evidence="21" key="1">
    <citation type="journal article" date="2020" name="Stud. Mycol.">
        <title>101 Dothideomycetes genomes: a test case for predicting lifestyles and emergence of pathogens.</title>
        <authorList>
            <person name="Haridas S."/>
            <person name="Albert R."/>
            <person name="Binder M."/>
            <person name="Bloem J."/>
            <person name="Labutti K."/>
            <person name="Salamov A."/>
            <person name="Andreopoulos B."/>
            <person name="Baker S."/>
            <person name="Barry K."/>
            <person name="Bills G."/>
            <person name="Bluhm B."/>
            <person name="Cannon C."/>
            <person name="Castanera R."/>
            <person name="Culley D."/>
            <person name="Daum C."/>
            <person name="Ezra D."/>
            <person name="Gonzalez J."/>
            <person name="Henrissat B."/>
            <person name="Kuo A."/>
            <person name="Liang C."/>
            <person name="Lipzen A."/>
            <person name="Lutzoni F."/>
            <person name="Magnuson J."/>
            <person name="Mondo S."/>
            <person name="Nolan M."/>
            <person name="Ohm R."/>
            <person name="Pangilinan J."/>
            <person name="Park H.-J."/>
            <person name="Ramirez L."/>
            <person name="Alfaro M."/>
            <person name="Sun H."/>
            <person name="Tritt A."/>
            <person name="Yoshinaga Y."/>
            <person name="Zwiers L.-H."/>
            <person name="Turgeon B."/>
            <person name="Goodwin S."/>
            <person name="Spatafora J."/>
            <person name="Crous P."/>
            <person name="Grigoriev I."/>
        </authorList>
    </citation>
    <scope>NUCLEOTIDE SEQUENCE</scope>
    <source>
        <strain evidence="21">CBS 125425</strain>
    </source>
</reference>
<protein>
    <recommendedName>
        <fullName evidence="6">Autophagy-related protein 27</fullName>
    </recommendedName>
</protein>
<dbReference type="Pfam" id="PF09451">
    <property type="entry name" value="ATG27"/>
    <property type="match status" value="1"/>
</dbReference>
<evidence type="ECO:0000256" key="7">
    <source>
        <dbReference type="ARBA" id="ARBA00022448"/>
    </source>
</evidence>
<dbReference type="GO" id="GO:0006914">
    <property type="term" value="P:autophagy"/>
    <property type="evidence" value="ECO:0007669"/>
    <property type="project" value="UniProtKB-KW"/>
</dbReference>
<evidence type="ECO:0000256" key="2">
    <source>
        <dbReference type="ARBA" id="ARBA00004358"/>
    </source>
</evidence>
<dbReference type="PANTHER" id="PTHR15071:SF13">
    <property type="entry name" value="AUTOPHAGY-RELATED PROTEIN 27"/>
    <property type="match status" value="1"/>
</dbReference>
<evidence type="ECO:0000256" key="11">
    <source>
        <dbReference type="ARBA" id="ARBA00022989"/>
    </source>
</evidence>
<evidence type="ECO:0000256" key="14">
    <source>
        <dbReference type="ARBA" id="ARBA00023128"/>
    </source>
</evidence>
<dbReference type="InterPro" id="IPR018939">
    <property type="entry name" value="Autophagy-rel_prot_27"/>
</dbReference>
<dbReference type="InterPro" id="IPR009011">
    <property type="entry name" value="Man6P_isomerase_rcpt-bd_dom_sf"/>
</dbReference>
<feature type="region of interest" description="Disordered" evidence="18">
    <location>
        <begin position="162"/>
        <end position="221"/>
    </location>
</feature>
<comment type="caution">
    <text evidence="21">The sequence shown here is derived from an EMBL/GenBank/DDBJ whole genome shotgun (WGS) entry which is preliminary data.</text>
</comment>
<keyword evidence="7" id="KW-0813">Transport</keyword>
<keyword evidence="15 19" id="KW-0472">Membrane</keyword>
<dbReference type="Gene3D" id="2.70.130.10">
    <property type="entry name" value="Mannose-6-phosphate receptor binding domain"/>
    <property type="match status" value="1"/>
</dbReference>
<evidence type="ECO:0000256" key="18">
    <source>
        <dbReference type="SAM" id="MobiDB-lite"/>
    </source>
</evidence>
<evidence type="ECO:0000256" key="12">
    <source>
        <dbReference type="ARBA" id="ARBA00023006"/>
    </source>
</evidence>
<feature type="domain" description="MRH" evidence="20">
    <location>
        <begin position="15"/>
        <end position="255"/>
    </location>
</feature>
<gene>
    <name evidence="21" type="ORF">EJ04DRAFT_558801</name>
</gene>
<dbReference type="AlphaFoldDB" id="A0A9P4V8Z9"/>
<dbReference type="SUPFAM" id="SSF50911">
    <property type="entry name" value="Mannose 6-phosphate receptor domain"/>
    <property type="match status" value="1"/>
</dbReference>
<evidence type="ECO:0000256" key="17">
    <source>
        <dbReference type="ARBA" id="ARBA00023329"/>
    </source>
</evidence>
<evidence type="ECO:0000256" key="16">
    <source>
        <dbReference type="ARBA" id="ARBA00023157"/>
    </source>
</evidence>
<feature type="transmembrane region" description="Helical" evidence="19">
    <location>
        <begin position="265"/>
        <end position="285"/>
    </location>
</feature>
<keyword evidence="13" id="KW-0333">Golgi apparatus</keyword>
<evidence type="ECO:0000256" key="15">
    <source>
        <dbReference type="ARBA" id="ARBA00023136"/>
    </source>
</evidence>
<evidence type="ECO:0000256" key="10">
    <source>
        <dbReference type="ARBA" id="ARBA00022927"/>
    </source>
</evidence>
<evidence type="ECO:0000256" key="1">
    <source>
        <dbReference type="ARBA" id="ARBA00004304"/>
    </source>
</evidence>
<evidence type="ECO:0000256" key="6">
    <source>
        <dbReference type="ARBA" id="ARBA00013776"/>
    </source>
</evidence>
<keyword evidence="16" id="KW-1015">Disulfide bond</keyword>
<keyword evidence="12" id="KW-0072">Autophagy</keyword>
<sequence length="338" mass="37858">MSAVLLTLAGSVAAFDCKDIMADRQTFNFKSLGGPHLLHYYEENGFPLVKHNYTFHIDLCDKLGKHNGKCHQGARVCGELEETAVEGNSTVHNIDIAGTYKMYNNRKIDAKFSLLAKSGSNADVGRQGVRAELHGGRFPFDDAKTGRDQMAIIEFVCDPERTGLEGDEKDEGDGLPDNDDDKEKDGDKDKDDDKEKDGDKEEKRWNLGKKEESGSGKCEDSDASLRFCGYNKEDDEKTKVDVLRLEWRTKYACRDAPSDSEGGHWGFFTWFIIILFLAVAAYLIFGSWLNYNRYGARGWDLLPHGDTIRDIPYILKDWARAITNKVQGPGSRGGYSAV</sequence>
<accession>A0A9P4V8Z9</accession>
<evidence type="ECO:0000313" key="21">
    <source>
        <dbReference type="EMBL" id="KAF2740833.1"/>
    </source>
</evidence>
<dbReference type="EMBL" id="ML996099">
    <property type="protein sequence ID" value="KAF2740833.1"/>
    <property type="molecule type" value="Genomic_DNA"/>
</dbReference>
<keyword evidence="9" id="KW-0732">Signal</keyword>
<dbReference type="InterPro" id="IPR044865">
    <property type="entry name" value="MRH_dom"/>
</dbReference>
<dbReference type="GO" id="GO:0000139">
    <property type="term" value="C:Golgi membrane"/>
    <property type="evidence" value="ECO:0007669"/>
    <property type="project" value="UniProtKB-SubCell"/>
</dbReference>
<evidence type="ECO:0000256" key="9">
    <source>
        <dbReference type="ARBA" id="ARBA00022729"/>
    </source>
</evidence>
<dbReference type="OrthoDB" id="29460at2759"/>
<proteinExistence type="inferred from homology"/>
<evidence type="ECO:0000256" key="5">
    <source>
        <dbReference type="ARBA" id="ARBA00005363"/>
    </source>
</evidence>
<dbReference type="Proteomes" id="UP000799444">
    <property type="component" value="Unassembled WGS sequence"/>
</dbReference>
<dbReference type="PROSITE" id="PS51914">
    <property type="entry name" value="MRH"/>
    <property type="match status" value="1"/>
</dbReference>
<evidence type="ECO:0000313" key="22">
    <source>
        <dbReference type="Proteomes" id="UP000799444"/>
    </source>
</evidence>
<keyword evidence="22" id="KW-1185">Reference proteome</keyword>
<keyword evidence="8 19" id="KW-0812">Transmembrane</keyword>
<keyword evidence="11 19" id="KW-1133">Transmembrane helix</keyword>
<name>A0A9P4V8Z9_9PLEO</name>
<dbReference type="GO" id="GO:0034045">
    <property type="term" value="C:phagophore assembly site membrane"/>
    <property type="evidence" value="ECO:0007669"/>
    <property type="project" value="UniProtKB-SubCell"/>
</dbReference>
<evidence type="ECO:0000256" key="19">
    <source>
        <dbReference type="SAM" id="Phobius"/>
    </source>
</evidence>
<keyword evidence="14" id="KW-0496">Mitochondrion</keyword>
<evidence type="ECO:0000259" key="20">
    <source>
        <dbReference type="PROSITE" id="PS51914"/>
    </source>
</evidence>
<organism evidence="21 22">
    <name type="scientific">Polyplosphaeria fusca</name>
    <dbReference type="NCBI Taxonomy" id="682080"/>
    <lineage>
        <taxon>Eukaryota</taxon>
        <taxon>Fungi</taxon>
        <taxon>Dikarya</taxon>
        <taxon>Ascomycota</taxon>
        <taxon>Pezizomycotina</taxon>
        <taxon>Dothideomycetes</taxon>
        <taxon>Pleosporomycetidae</taxon>
        <taxon>Pleosporales</taxon>
        <taxon>Tetraplosphaeriaceae</taxon>
        <taxon>Polyplosphaeria</taxon>
    </lineage>
</organism>
<evidence type="ECO:0000256" key="3">
    <source>
        <dbReference type="ARBA" id="ARBA00004472"/>
    </source>
</evidence>
<comment type="similarity">
    <text evidence="5">Belongs to the ATG27 family.</text>
</comment>
<dbReference type="PANTHER" id="PTHR15071">
    <property type="entry name" value="MANNOSE-6-PHOSPHATE RECEPTOR FAMILY MEMBER"/>
    <property type="match status" value="1"/>
</dbReference>
<feature type="compositionally biased region" description="Basic and acidic residues" evidence="18">
    <location>
        <begin position="181"/>
        <end position="220"/>
    </location>
</feature>
<dbReference type="GO" id="GO:0030659">
    <property type="term" value="C:cytoplasmic vesicle membrane"/>
    <property type="evidence" value="ECO:0007669"/>
    <property type="project" value="UniProtKB-SubCell"/>
</dbReference>
<keyword evidence="10" id="KW-0653">Protein transport</keyword>
<evidence type="ECO:0000256" key="8">
    <source>
        <dbReference type="ARBA" id="ARBA00022692"/>
    </source>
</evidence>
<feature type="compositionally biased region" description="Acidic residues" evidence="18">
    <location>
        <begin position="167"/>
        <end position="180"/>
    </location>
</feature>
<keyword evidence="17" id="KW-0968">Cytoplasmic vesicle</keyword>
<evidence type="ECO:0000256" key="13">
    <source>
        <dbReference type="ARBA" id="ARBA00023034"/>
    </source>
</evidence>
<dbReference type="GO" id="GO:0015031">
    <property type="term" value="P:protein transport"/>
    <property type="evidence" value="ECO:0007669"/>
    <property type="project" value="UniProtKB-KW"/>
</dbReference>